<dbReference type="InterPro" id="IPR008547">
    <property type="entry name" value="DUF829_TMEM53"/>
</dbReference>
<evidence type="ECO:0000256" key="1">
    <source>
        <dbReference type="SAM" id="SignalP"/>
    </source>
</evidence>
<dbReference type="PANTHER" id="PTHR20908">
    <property type="entry name" value="LD15586P"/>
    <property type="match status" value="1"/>
</dbReference>
<reference evidence="2" key="1">
    <citation type="journal article" date="2024" name="Gigascience">
        <title>Chromosome-level genome of the poultry shaft louse Menopon gallinae provides insight into the host-switching and adaptive evolution of parasitic lice.</title>
        <authorList>
            <person name="Xu Y."/>
            <person name="Ma L."/>
            <person name="Liu S."/>
            <person name="Liang Y."/>
            <person name="Liu Q."/>
            <person name="He Z."/>
            <person name="Tian L."/>
            <person name="Duan Y."/>
            <person name="Cai W."/>
            <person name="Li H."/>
            <person name="Song F."/>
        </authorList>
    </citation>
    <scope>NUCLEOTIDE SEQUENCE</scope>
    <source>
        <strain evidence="2">Cailab_2023a</strain>
    </source>
</reference>
<feature type="chain" id="PRO_5044477074" evidence="1">
    <location>
        <begin position="17"/>
        <end position="320"/>
    </location>
</feature>
<organism evidence="2">
    <name type="scientific">Menopon gallinae</name>
    <name type="common">poultry shaft louse</name>
    <dbReference type="NCBI Taxonomy" id="328185"/>
    <lineage>
        <taxon>Eukaryota</taxon>
        <taxon>Metazoa</taxon>
        <taxon>Ecdysozoa</taxon>
        <taxon>Arthropoda</taxon>
        <taxon>Hexapoda</taxon>
        <taxon>Insecta</taxon>
        <taxon>Pterygota</taxon>
        <taxon>Neoptera</taxon>
        <taxon>Paraneoptera</taxon>
        <taxon>Psocodea</taxon>
        <taxon>Troctomorpha</taxon>
        <taxon>Phthiraptera</taxon>
        <taxon>Amblycera</taxon>
        <taxon>Menoponidae</taxon>
        <taxon>Menopon</taxon>
    </lineage>
</organism>
<dbReference type="Pfam" id="PF05705">
    <property type="entry name" value="DUF829"/>
    <property type="match status" value="1"/>
</dbReference>
<dbReference type="GO" id="GO:0017171">
    <property type="term" value="F:serine hydrolase activity"/>
    <property type="evidence" value="ECO:0007669"/>
    <property type="project" value="TreeGrafter"/>
</dbReference>
<keyword evidence="1" id="KW-0732">Signal</keyword>
<dbReference type="InterPro" id="IPR029058">
    <property type="entry name" value="AB_hydrolase_fold"/>
</dbReference>
<dbReference type="PANTHER" id="PTHR20908:SF1">
    <property type="entry name" value="LD15586P"/>
    <property type="match status" value="1"/>
</dbReference>
<sequence>MAALKLTFTALLRTPAFVPCLSKVRNLNMPCKTTEKNTESWSSTKLNIKQKQFSENIKLITTCDNVPNLLDKGNGKPLVVILQWLMAKNKHVWKFIDIYLNYGFDVLPVKLKTGQLIWPTTGSQIVAKDLLNVLSENYAERPIVIHGFSVGGYLWGEVQLKMAENLEKYQPLINNITGAIWDSVVDIDETAVGVPAAVFPNNALLRNACRKYILYHMKTFEKESTRHWRNSRDMFYRPIVKCPSLLLYSKTDPIGNTNSYKKVRISYESLGIQIYEKCWDRSPHVAHYAFHKEEYINQMEMFLEKIGLMDSVANKRAAAL</sequence>
<evidence type="ECO:0000313" key="2">
    <source>
        <dbReference type="EMBL" id="KAL0279458.1"/>
    </source>
</evidence>
<dbReference type="Gene3D" id="3.40.50.1820">
    <property type="entry name" value="alpha/beta hydrolase"/>
    <property type="match status" value="1"/>
</dbReference>
<gene>
    <name evidence="2" type="ORF">PYX00_001006</name>
</gene>
<dbReference type="AlphaFoldDB" id="A0AAW2ICF9"/>
<proteinExistence type="predicted"/>
<feature type="signal peptide" evidence="1">
    <location>
        <begin position="1"/>
        <end position="16"/>
    </location>
</feature>
<dbReference type="SUPFAM" id="SSF53474">
    <property type="entry name" value="alpha/beta-Hydrolases"/>
    <property type="match status" value="1"/>
</dbReference>
<name>A0AAW2ICF9_9NEOP</name>
<dbReference type="EMBL" id="JARGDH010000001">
    <property type="protein sequence ID" value="KAL0279457.1"/>
    <property type="molecule type" value="Genomic_DNA"/>
</dbReference>
<comment type="caution">
    <text evidence="2">The sequence shown here is derived from an EMBL/GenBank/DDBJ whole genome shotgun (WGS) entry which is preliminary data.</text>
</comment>
<accession>A0AAW2ICF9</accession>
<dbReference type="EMBL" id="JARGDH010000001">
    <property type="protein sequence ID" value="KAL0279458.1"/>
    <property type="molecule type" value="Genomic_DNA"/>
</dbReference>
<protein>
    <submittedName>
        <fullName evidence="2">Uncharacterized protein</fullName>
    </submittedName>
</protein>